<reference evidence="2" key="1">
    <citation type="submission" date="2019-04" db="EMBL/GenBank/DDBJ databases">
        <title>Friends and foes A comparative genomics studyof 23 Aspergillus species from section Flavi.</title>
        <authorList>
            <consortium name="DOE Joint Genome Institute"/>
            <person name="Kjaerbolling I."/>
            <person name="Vesth T."/>
            <person name="Frisvad J.C."/>
            <person name="Nybo J.L."/>
            <person name="Theobald S."/>
            <person name="Kildgaard S."/>
            <person name="Isbrandt T."/>
            <person name="Kuo A."/>
            <person name="Sato A."/>
            <person name="Lyhne E.K."/>
            <person name="Kogle M.E."/>
            <person name="Wiebenga A."/>
            <person name="Kun R.S."/>
            <person name="Lubbers R.J."/>
            <person name="Makela M.R."/>
            <person name="Barry K."/>
            <person name="Chovatia M."/>
            <person name="Clum A."/>
            <person name="Daum C."/>
            <person name="Haridas S."/>
            <person name="He G."/>
            <person name="LaButti K."/>
            <person name="Lipzen A."/>
            <person name="Mondo S."/>
            <person name="Riley R."/>
            <person name="Salamov A."/>
            <person name="Simmons B.A."/>
            <person name="Magnuson J.K."/>
            <person name="Henrissat B."/>
            <person name="Mortensen U.H."/>
            <person name="Larsen T.O."/>
            <person name="Devries R.P."/>
            <person name="Grigoriev I.V."/>
            <person name="Machida M."/>
            <person name="Baker S.E."/>
            <person name="Andersen M.R."/>
        </authorList>
    </citation>
    <scope>NUCLEOTIDE SEQUENCE [LARGE SCALE GENOMIC DNA]</scope>
    <source>
        <strain evidence="2">CBS 130015</strain>
    </source>
</reference>
<protein>
    <submittedName>
        <fullName evidence="1">Uncharacterized protein</fullName>
    </submittedName>
</protein>
<dbReference type="AlphaFoldDB" id="A0A5N6W008"/>
<gene>
    <name evidence="1" type="ORF">BDV41DRAFT_225962</name>
</gene>
<proteinExistence type="predicted"/>
<evidence type="ECO:0000313" key="2">
    <source>
        <dbReference type="Proteomes" id="UP000325433"/>
    </source>
</evidence>
<organism evidence="1 2">
    <name type="scientific">Aspergillus transmontanensis</name>
    <dbReference type="NCBI Taxonomy" id="1034304"/>
    <lineage>
        <taxon>Eukaryota</taxon>
        <taxon>Fungi</taxon>
        <taxon>Dikarya</taxon>
        <taxon>Ascomycota</taxon>
        <taxon>Pezizomycotina</taxon>
        <taxon>Eurotiomycetes</taxon>
        <taxon>Eurotiomycetidae</taxon>
        <taxon>Eurotiales</taxon>
        <taxon>Aspergillaceae</taxon>
        <taxon>Aspergillus</taxon>
        <taxon>Aspergillus subgen. Circumdati</taxon>
    </lineage>
</organism>
<name>A0A5N6W008_9EURO</name>
<evidence type="ECO:0000313" key="1">
    <source>
        <dbReference type="EMBL" id="KAE8314214.1"/>
    </source>
</evidence>
<dbReference type="EMBL" id="ML738320">
    <property type="protein sequence ID" value="KAE8314214.1"/>
    <property type="molecule type" value="Genomic_DNA"/>
</dbReference>
<dbReference type="Proteomes" id="UP000325433">
    <property type="component" value="Unassembled WGS sequence"/>
</dbReference>
<accession>A0A5N6W008</accession>
<sequence>MKRKYHMFIVICHLCPFLSVVVLFRLCCCIQRIISFPRSCQPGVCRLRTIQVTHSKATMEGKAGADPFIIEIILCSLFLYFETPFFTVSSLPLFYKGVGGDGNCSQLCGL</sequence>
<keyword evidence="2" id="KW-1185">Reference proteome</keyword>